<evidence type="ECO:0000259" key="1">
    <source>
        <dbReference type="Pfam" id="PF14560"/>
    </source>
</evidence>
<feature type="domain" description="Ubiquitin-like" evidence="1">
    <location>
        <begin position="536"/>
        <end position="589"/>
    </location>
</feature>
<evidence type="ECO:0000313" key="3">
    <source>
        <dbReference type="Proteomes" id="UP000007754"/>
    </source>
</evidence>
<dbReference type="SUPFAM" id="SSF54236">
    <property type="entry name" value="Ubiquitin-like"/>
    <property type="match status" value="1"/>
</dbReference>
<dbReference type="CDD" id="cd01789">
    <property type="entry name" value="Ubl_TBCB"/>
    <property type="match status" value="1"/>
</dbReference>
<dbReference type="InterPro" id="IPR045172">
    <property type="entry name" value="TBCB_Ubl"/>
</dbReference>
<dbReference type="GO" id="GO:0007021">
    <property type="term" value="P:tubulin complex assembly"/>
    <property type="evidence" value="ECO:0007669"/>
    <property type="project" value="InterPro"/>
</dbReference>
<dbReference type="GeneTree" id="ENSGT00940000156119"/>
<dbReference type="SUPFAM" id="SSF74924">
    <property type="entry name" value="Cap-Gly domain"/>
    <property type="match status" value="1"/>
</dbReference>
<sequence length="701" mass="73890">MSQCHSRCPQCPQCHSQCPQCPQCHSQCPQCPQCPLPVQTGAAGGAGAVWRMRSSPWGHCPGNVPVPLPVSPVSPVPLPVSPVSPVPLPVSPVSPVSPPSTNWSWWWSRNRSALRTSPWGHCPVPLPVPLPLFQVSQMPLPVSPVSQMPLPVSPVSPVSPPSANWSCWWLLHGAGTVQHQGRAPGDTALCHSQCHSRCPQCPQCHSQCPQCPQCHSRCPQCPHSVSPVQTGAGGGSCMDLELFGAEDEPLVTLPWECPSATPAVPNVPSATPSVPSVPCVPSQCKLELVVGSPASCMELELFGAEDEPLGTLPWECPSATPAVPSVPNATLSVPSVPIPCPQCKLELLVAPRRPAWTWSCLAPRTSPWGHCPGNVPSVPNATPSVPNVPNATPSVPSVPSVPIPCPQCKLELVVGSPASCMDLELFGAEDEPLGTLDCATPSATPAVPSVPNVTPSVPSVPSATPSVPSVPIPCPQCKLELVVGSPASCMELELFGAEDEPLGTLPCATPSATPGVPNVPNATPDVPSVPIPCPQCKLELVVGSPASCMELELFGAEDEPLGTLDCDEALLGSYPVTDGCRLHVTDRSGARAGQFEDVTQVAKYEMAESDYDKRTESVRSFLRQRAWGRWDRERERQRQGQREQRRAQEAAAAAALPLGARCEVRVPGQPCRRGTVAFVGQCHLLVTSVTSCHLLSGPVTS</sequence>
<dbReference type="InterPro" id="IPR029071">
    <property type="entry name" value="Ubiquitin-like_domsf"/>
</dbReference>
<keyword evidence="3" id="KW-1185">Reference proteome</keyword>
<reference evidence="2" key="1">
    <citation type="submission" date="2025-08" db="UniProtKB">
        <authorList>
            <consortium name="Ensembl"/>
        </authorList>
    </citation>
    <scope>IDENTIFICATION</scope>
</reference>
<dbReference type="GO" id="GO:0007023">
    <property type="term" value="P:post-chaperonin tubulin folding pathway"/>
    <property type="evidence" value="ECO:0007669"/>
    <property type="project" value="InterPro"/>
</dbReference>
<dbReference type="Ensembl" id="ENSTGUT00000026230.1">
    <property type="protein sequence ID" value="ENSTGUP00000035731.1"/>
    <property type="gene ID" value="ENSTGUG00000024854.1"/>
</dbReference>
<reference evidence="2" key="2">
    <citation type="submission" date="2025-09" db="UniProtKB">
        <authorList>
            <consortium name="Ensembl"/>
        </authorList>
    </citation>
    <scope>IDENTIFICATION</scope>
</reference>
<feature type="domain" description="Ubiquitin-like" evidence="1">
    <location>
        <begin position="408"/>
        <end position="436"/>
    </location>
</feature>
<dbReference type="InParanoid" id="A0A674HN92"/>
<feature type="domain" description="Ubiquitin-like" evidence="1">
    <location>
        <begin position="284"/>
        <end position="309"/>
    </location>
</feature>
<feature type="domain" description="Ubiquitin-like" evidence="1">
    <location>
        <begin position="477"/>
        <end position="501"/>
    </location>
</feature>
<dbReference type="Gene3D" id="3.10.20.90">
    <property type="entry name" value="Phosphatidylinositol 3-kinase Catalytic Subunit, Chain A, domain 1"/>
    <property type="match status" value="1"/>
</dbReference>
<dbReference type="GO" id="GO:0043014">
    <property type="term" value="F:alpha-tubulin binding"/>
    <property type="evidence" value="ECO:0007669"/>
    <property type="project" value="InterPro"/>
</dbReference>
<evidence type="ECO:0000313" key="2">
    <source>
        <dbReference type="Ensembl" id="ENSTGUP00000035731.1"/>
    </source>
</evidence>
<dbReference type="Pfam" id="PF14560">
    <property type="entry name" value="Ubiquitin_2"/>
    <property type="match status" value="4"/>
</dbReference>
<dbReference type="Proteomes" id="UP000007754">
    <property type="component" value="Unplaced"/>
</dbReference>
<proteinExistence type="predicted"/>
<dbReference type="InterPro" id="IPR000626">
    <property type="entry name" value="Ubiquitin-like_dom"/>
</dbReference>
<protein>
    <recommendedName>
        <fullName evidence="1">Ubiquitin-like domain-containing protein</fullName>
    </recommendedName>
</protein>
<dbReference type="AlphaFoldDB" id="A0A674HN92"/>
<dbReference type="InterPro" id="IPR036859">
    <property type="entry name" value="CAP-Gly_dom_sf"/>
</dbReference>
<name>A0A674HN92_TAEGU</name>
<organism evidence="2 3">
    <name type="scientific">Taeniopygia guttata</name>
    <name type="common">Zebra finch</name>
    <name type="synonym">Poephila guttata</name>
    <dbReference type="NCBI Taxonomy" id="59729"/>
    <lineage>
        <taxon>Eukaryota</taxon>
        <taxon>Metazoa</taxon>
        <taxon>Chordata</taxon>
        <taxon>Craniata</taxon>
        <taxon>Vertebrata</taxon>
        <taxon>Euteleostomi</taxon>
        <taxon>Archelosauria</taxon>
        <taxon>Archosauria</taxon>
        <taxon>Dinosauria</taxon>
        <taxon>Saurischia</taxon>
        <taxon>Theropoda</taxon>
        <taxon>Coelurosauria</taxon>
        <taxon>Aves</taxon>
        <taxon>Neognathae</taxon>
        <taxon>Neoaves</taxon>
        <taxon>Telluraves</taxon>
        <taxon>Australaves</taxon>
        <taxon>Passeriformes</taxon>
        <taxon>Passeroidea</taxon>
        <taxon>Estrildidae</taxon>
        <taxon>Estrildinae</taxon>
        <taxon>Taeniopygia</taxon>
    </lineage>
</organism>
<accession>A0A674HN92</accession>